<dbReference type="GO" id="GO:0006508">
    <property type="term" value="P:proteolysis"/>
    <property type="evidence" value="ECO:0007669"/>
    <property type="project" value="InterPro"/>
</dbReference>
<evidence type="ECO:0000313" key="4">
    <source>
        <dbReference type="EMBL" id="CDL80640.1"/>
    </source>
</evidence>
<dbReference type="InterPro" id="IPR013783">
    <property type="entry name" value="Ig-like_fold"/>
</dbReference>
<keyword evidence="4" id="KW-0378">Hydrolase</keyword>
<dbReference type="InterPro" id="IPR043504">
    <property type="entry name" value="Peptidase_S1_PA_chymotrypsin"/>
</dbReference>
<dbReference type="Gene3D" id="2.40.10.10">
    <property type="entry name" value="Trypsin-like serine proteases"/>
    <property type="match status" value="1"/>
</dbReference>
<dbReference type="InterPro" id="IPR051487">
    <property type="entry name" value="Ser/Thr_Proteases_Immune/Dev"/>
</dbReference>
<comment type="caution">
    <text evidence="4">The sequence shown here is derived from an EMBL/GenBank/DDBJ whole genome shotgun (WGS) entry which is preliminary data.</text>
</comment>
<accession>W1ITT6</accession>
<proteinExistence type="predicted"/>
<reference evidence="4" key="1">
    <citation type="submission" date="2013-11" db="EMBL/GenBank/DDBJ databases">
        <title>Draft genome sequence and annotation of the entomopathogenic bacteria, Xenorhabdus cabanillasi strain JM26 and Xenorhabdus szentirmai strain DSM 16338.</title>
        <authorList>
            <person name="Gualtieri M."/>
            <person name="Ogier J.C."/>
            <person name="Pages S."/>
            <person name="Givaudan A."/>
            <person name="Gaudriault S."/>
        </authorList>
    </citation>
    <scope>NUCLEOTIDE SEQUENCE [LARGE SCALE GENOMIC DNA]</scope>
    <source>
        <strain evidence="4">DSM 16338</strain>
    </source>
</reference>
<evidence type="ECO:0000256" key="2">
    <source>
        <dbReference type="SAM" id="MobiDB-lite"/>
    </source>
</evidence>
<feature type="domain" description="Peptidase S1" evidence="3">
    <location>
        <begin position="33"/>
        <end position="285"/>
    </location>
</feature>
<dbReference type="EMBL" id="CBXF010000001">
    <property type="protein sequence ID" value="CDL80640.1"/>
    <property type="molecule type" value="Genomic_DNA"/>
</dbReference>
<evidence type="ECO:0000313" key="5">
    <source>
        <dbReference type="Proteomes" id="UP000019202"/>
    </source>
</evidence>
<dbReference type="SUPFAM" id="SSF50494">
    <property type="entry name" value="Trypsin-like serine proteases"/>
    <property type="match status" value="1"/>
</dbReference>
<sequence length="1671" mass="184047">MKFIGLFSFVIFLFFHGNAFSGHYLKTPKSEDIAGGEASCKDNSHKCKPWVVSIITLNDKNEKDESKGGLCSGSLISPRYVLTAKHCNTKKYIIKDYKKMRIGTAKEEDFFIYDEKQDIALLKLSKPVELKEYGHVRRKFSHDLSDEELFGNDYYYAEVYGYGVRGVDNNGKRIRNNGTQYRADVKIVDTGFDFYGGPSLFVISNKEKGFASGIGQPGDSGGPVIWKDTIIGVVSTANPVNPENYNAGLVRASDITENLSANYPDKNKSSKNLLPYSAWFSQTMKKVWIDNPDWKGRLAKRSEKVIISGWGKPDSKIEISFSLIENKNKKKLAECFTKTNGNWECSVPLQNLKDLIPDGFNEKLEYPVFITAEHVDVSPREKWEGDTIESVIPPISKEFSIIYPIDDVMVTGVNFDLRGYADPNSEIEFVLMNDSKDKVYKQDQICKKNNINSNGLIPTSENGFWSCWLDLDRIIDTEINYTMLARQIGENRIVNIFDKINFNLNNKKHKELLAIGKAKDKYKKVINFDIESSPDAKKTCIYNRASYSCGKDTIPLLNVSYDPKLDISNDSIQTFKVGGKQYIDGVDPLSPVLRFNGTYSGIYYPPEINDKFTKEAPLIFSSSKEKEFKGIGGDRNSYTLNGITLLPSMYEINKYDSESGKFNQIMKSDLNVMTHANNSDIPYWVIKLPDNETKEGVYSFSVRDDYSYSGSENQLDSVGNNDSDDEKSYFEITSPDRIETKSPADQIIQIEGSPIFLSGTSNAPGSEARVSIKKSDQNQLSALKENRQHFAKRTIICTNAIISDNGNWQCGKPSILPAGTYELTSELIKEGKIVATDVTHFTIKDRDNDEPEKKKFEINNPPNNSTVDPDNPIKFSGTFSGPAGGGGGGGGGGFGGFLSGLFGAIFGALEGIASLFTGMFGFFWEFVIHPGDIFGGDVYTMELQETQHGVNVGVPIKWTFTIPMRITEPTMNAQYRLNDGISIEGQGSPGQLVFVAASEHFLPPKKMELLISRDGIICETTINEKGKWACPTNPVLVAKNEGTFFLYAAQYKKTKSAQLGQLADTYERTSQVTRKYEVTKTKISITEPIHGAKITKLPFMISGLGEQGSQVYIKGFGGTDDCNTSVDTSSGKWSCGPYQPKDGKYTISAEQVIDSQQNSSAQVSFEVQTKTIKPVVITLPQNGDIYHYLDAVVPRGTGEPGTTVCLDKKALSQVCKNGETVSEQGYWEADGILDTSVIGENKLVVTAFLDNIRQSTAKITYKVIPDAGEIKLSVITPKEDEIIKTPSYTFSGTMPSDAKNVTVKAFGGHDDCSAKLNMEEQTWTCGPYSSVPGDYDVVVVDDAGTQVNRSFKVRYGANLQISVLSPAEGEQITTPTYTISGKGQAGARVTVSMEGKQICEVDVNENQDWACPDKVTSITGSHQILVQQWVDDVPSGKPIARNYEVIYGMSDITIDSSYLLSAICPDSIGNDQSSVKEAYVDVSGSATKGFYISVSEPMNNKVHCKSTQASEIDGSWSCRVYGVTPGVVNLAVGQSLTSNGEAIGPTVSQNFEVEYKTLGTPQIISPTDGYSQDTLSWKVGFLSIGGLADPDSQVLVTIHNNRTGNDNLHTVYATKNGHWNTDILKFRTGGYSVQASSSNCGVVSSSDIVNFKLTQSIDNEPHCPYGAICHD</sequence>
<dbReference type="OrthoDB" id="9813836at2"/>
<dbReference type="RefSeq" id="WP_051462243.1">
    <property type="nucleotide sequence ID" value="NZ_CAWLWS010000001.1"/>
</dbReference>
<protein>
    <submittedName>
        <fullName evidence="4">Trypsin</fullName>
        <ecNumber evidence="4">3.4.21.4</ecNumber>
    </submittedName>
</protein>
<keyword evidence="1" id="KW-1015">Disulfide bond</keyword>
<evidence type="ECO:0000256" key="1">
    <source>
        <dbReference type="ARBA" id="ARBA00023157"/>
    </source>
</evidence>
<organism evidence="4 5">
    <name type="scientific">Xenorhabdus szentirmaii DSM 16338</name>
    <dbReference type="NCBI Taxonomy" id="1427518"/>
    <lineage>
        <taxon>Bacteria</taxon>
        <taxon>Pseudomonadati</taxon>
        <taxon>Pseudomonadota</taxon>
        <taxon>Gammaproteobacteria</taxon>
        <taxon>Enterobacterales</taxon>
        <taxon>Morganellaceae</taxon>
        <taxon>Xenorhabdus</taxon>
    </lineage>
</organism>
<gene>
    <name evidence="4" type="ORF">XSR1_10120</name>
</gene>
<dbReference type="Pfam" id="PF00089">
    <property type="entry name" value="Trypsin"/>
    <property type="match status" value="1"/>
</dbReference>
<dbReference type="Gene3D" id="2.60.40.10">
    <property type="entry name" value="Immunoglobulins"/>
    <property type="match status" value="1"/>
</dbReference>
<feature type="compositionally biased region" description="Basic and acidic residues" evidence="2">
    <location>
        <begin position="847"/>
        <end position="857"/>
    </location>
</feature>
<dbReference type="Proteomes" id="UP000019202">
    <property type="component" value="Unassembled WGS sequence"/>
</dbReference>
<dbReference type="InterPro" id="IPR001314">
    <property type="entry name" value="Peptidase_S1A"/>
</dbReference>
<dbReference type="PRINTS" id="PR00722">
    <property type="entry name" value="CHYMOTRYPSIN"/>
</dbReference>
<dbReference type="SMART" id="SM00020">
    <property type="entry name" value="Tryp_SPc"/>
    <property type="match status" value="1"/>
</dbReference>
<evidence type="ECO:0000259" key="3">
    <source>
        <dbReference type="PROSITE" id="PS50240"/>
    </source>
</evidence>
<feature type="region of interest" description="Disordered" evidence="2">
    <location>
        <begin position="708"/>
        <end position="728"/>
    </location>
</feature>
<dbReference type="InterPro" id="IPR001254">
    <property type="entry name" value="Trypsin_dom"/>
</dbReference>
<name>W1ITT6_9GAMM</name>
<dbReference type="EC" id="3.4.21.4" evidence="4"/>
<dbReference type="GO" id="GO:0004252">
    <property type="term" value="F:serine-type endopeptidase activity"/>
    <property type="evidence" value="ECO:0007669"/>
    <property type="project" value="UniProtKB-EC"/>
</dbReference>
<keyword evidence="5" id="KW-1185">Reference proteome</keyword>
<dbReference type="InterPro" id="IPR009003">
    <property type="entry name" value="Peptidase_S1_PA"/>
</dbReference>
<dbReference type="PROSITE" id="PS50240">
    <property type="entry name" value="TRYPSIN_DOM"/>
    <property type="match status" value="1"/>
</dbReference>
<dbReference type="STRING" id="1427518.XSR1_10120"/>
<dbReference type="PANTHER" id="PTHR24256">
    <property type="entry name" value="TRYPTASE-RELATED"/>
    <property type="match status" value="1"/>
</dbReference>
<feature type="region of interest" description="Disordered" evidence="2">
    <location>
        <begin position="847"/>
        <end position="869"/>
    </location>
</feature>
<feature type="compositionally biased region" description="Polar residues" evidence="2">
    <location>
        <begin position="708"/>
        <end position="721"/>
    </location>
</feature>